<feature type="transmembrane region" description="Helical" evidence="15">
    <location>
        <begin position="439"/>
        <end position="461"/>
    </location>
</feature>
<dbReference type="PANTHER" id="PTHR43047:SF9">
    <property type="entry name" value="HISTIDINE KINASE"/>
    <property type="match status" value="1"/>
</dbReference>
<keyword evidence="9" id="KW-0769">Symport</keyword>
<comment type="catalytic activity">
    <reaction evidence="1">
        <text>ATP + protein L-histidine = ADP + protein N-phospho-L-histidine.</text>
        <dbReference type="EC" id="2.7.13.3"/>
    </reaction>
</comment>
<comment type="subcellular location">
    <subcellularLocation>
        <location evidence="2">Membrane</location>
        <topology evidence="2">Multi-pass membrane protein</topology>
    </subcellularLocation>
</comment>
<dbReference type="InterPro" id="IPR036097">
    <property type="entry name" value="HisK_dim/P_sf"/>
</dbReference>
<dbReference type="PANTHER" id="PTHR43047">
    <property type="entry name" value="TWO-COMPONENT HISTIDINE PROTEIN KINASE"/>
    <property type="match status" value="1"/>
</dbReference>
<feature type="region of interest" description="Disordered" evidence="14">
    <location>
        <begin position="1005"/>
        <end position="1024"/>
    </location>
</feature>
<evidence type="ECO:0000256" key="8">
    <source>
        <dbReference type="ARBA" id="ARBA00022777"/>
    </source>
</evidence>
<keyword evidence="10 15" id="KW-1133">Transmembrane helix</keyword>
<dbReference type="PROSITE" id="PS00457">
    <property type="entry name" value="NA_SOLUT_SYMP_2"/>
    <property type="match status" value="1"/>
</dbReference>
<evidence type="ECO:0000256" key="14">
    <source>
        <dbReference type="SAM" id="MobiDB-lite"/>
    </source>
</evidence>
<dbReference type="PRINTS" id="PR00344">
    <property type="entry name" value="BCTRLSENSOR"/>
</dbReference>
<evidence type="ECO:0000256" key="6">
    <source>
        <dbReference type="ARBA" id="ARBA00022679"/>
    </source>
</evidence>
<dbReference type="CDD" id="cd10322">
    <property type="entry name" value="SLC5sbd"/>
    <property type="match status" value="1"/>
</dbReference>
<dbReference type="InterPro" id="IPR003661">
    <property type="entry name" value="HisK_dim/P_dom"/>
</dbReference>
<dbReference type="CDD" id="cd00156">
    <property type="entry name" value="REC"/>
    <property type="match status" value="1"/>
</dbReference>
<dbReference type="Gene3D" id="1.10.287.130">
    <property type="match status" value="1"/>
</dbReference>
<dbReference type="GO" id="GO:0015293">
    <property type="term" value="F:symporter activity"/>
    <property type="evidence" value="ECO:0007669"/>
    <property type="project" value="UniProtKB-KW"/>
</dbReference>
<evidence type="ECO:0000256" key="11">
    <source>
        <dbReference type="ARBA" id="ARBA00023136"/>
    </source>
</evidence>
<evidence type="ECO:0000256" key="15">
    <source>
        <dbReference type="SAM" id="Phobius"/>
    </source>
</evidence>
<evidence type="ECO:0000256" key="4">
    <source>
        <dbReference type="ARBA" id="ARBA00012438"/>
    </source>
</evidence>
<dbReference type="Proteomes" id="UP000192656">
    <property type="component" value="Unassembled WGS sequence"/>
</dbReference>
<keyword evidence="9" id="KW-0813">Transport</keyword>
<proteinExistence type="inferred from homology"/>
<feature type="transmembrane region" description="Helical" evidence="15">
    <location>
        <begin position="326"/>
        <end position="359"/>
    </location>
</feature>
<dbReference type="Gene3D" id="3.30.450.20">
    <property type="entry name" value="PAS domain"/>
    <property type="match status" value="1"/>
</dbReference>
<dbReference type="Pfam" id="PF12860">
    <property type="entry name" value="PAS_7"/>
    <property type="match status" value="1"/>
</dbReference>
<evidence type="ECO:0000313" key="18">
    <source>
        <dbReference type="EMBL" id="SMD08975.1"/>
    </source>
</evidence>
<dbReference type="PROSITE" id="PS50110">
    <property type="entry name" value="RESPONSE_REGULATORY"/>
    <property type="match status" value="1"/>
</dbReference>
<sequence>MTSGLIFIVAIVYLLILFAVAYWGDLRAQIVGQVRSRPVIYSLSLAVYCTSWTFYGAVGTAARDGISFLAIYIGPMLVFLFAPTFIEKLVQLSKAERITTVADFIASRYGKDQRVAALATLIAVIGTVPYISLQLKAIATSVTALVSYFGPAFKLPPLFGDLALVVAVVLGLFTILFGTRHADATEHQSGLVLAVAMESIVKLVALLAIGIWVTFFLFEPGELLEKALDNPQVMAAFTRPPDGEFFAALGLSALAIVLLPRQFHMTVVENRDPVEIRRARWIFPLYLVGINLFVIPIAAAGIILLGSAVDADFYVLTLPLSAGSDTLAIVAFIGGLSAATAMVIVASVALSIMVSNDLVLPTLFQRKIGDPGRSDATRLILNVRRSSILAIVFLAYIFYRLAGAGSGLSSIGLLSFSAIAQLAPPLLLGLFWRRAHARGAIVGLVTGILAWSYTLLLPTIIGAPSTADHVQSTTSLVSLFPGFDPLLFGSVFSLTINTIGVVIGSLTRRATPLERIQASVFTTANSQGRIGPGGMRAGVTIAELKAAIARYLGADRTERSFETFGRQEQRQLQHDAVADTAIIRFSEQLLASAIGSASSRLVLSLLFQRHADSSRSALRLLDDASEALQYNRDLLRIALDQVDQGLAVLDADFRLTFWNRQFRDLLALPAEFGQVGTPITAILDRLQAAGEIDGRVYEKTFNALTEPPVSRLLTLARSDRVIEIRANPMPQGGIAATVSDITERVRQAAALREMNETLEERVRNRTAALTAANEALGRARRDAEAANLGKTRFLAAAGHDILQPLNAARLYTSALQERFSDLPGAEMAGRIGSSLEAVETIIEAVLDISRLEAGGLQPRMEDFELEPLLRQVESDMRPLAAERGLSLKFVGTSTTVRSDRALLRRLIQNLVSNAVKYTRTGKVVVGVRHRGNNGVELEVVDSGIGIPEDKLDAIYTEFVRLDEGSRTAAGLGLGLSIVDRIARTLDLPIRVRSVHGRGSRFRVGLRQAQTKPRPAQAPASEMKKAGTGAMTGTVIVSIDNEAAIREGMRALLSGWGCTVHAHASAAEAIESLANLQTQPDVALIDYHLDKGTGLQAAAELREAIRADLPIVLVTADRSLELREAASAVSIEVLSKPLKPAALRALLRRLSQPPITAE</sequence>
<dbReference type="AlphaFoldDB" id="A0A1W2EH67"/>
<dbReference type="GO" id="GO:0000155">
    <property type="term" value="F:phosphorelay sensor kinase activity"/>
    <property type="evidence" value="ECO:0007669"/>
    <property type="project" value="InterPro"/>
</dbReference>
<accession>A0A1W2EH67</accession>
<evidence type="ECO:0000259" key="16">
    <source>
        <dbReference type="PROSITE" id="PS50109"/>
    </source>
</evidence>
<dbReference type="SUPFAM" id="SSF52172">
    <property type="entry name" value="CheY-like"/>
    <property type="match status" value="1"/>
</dbReference>
<reference evidence="18 19" key="1">
    <citation type="submission" date="2017-04" db="EMBL/GenBank/DDBJ databases">
        <authorList>
            <person name="Afonso C.L."/>
            <person name="Miller P.J."/>
            <person name="Scott M.A."/>
            <person name="Spackman E."/>
            <person name="Goraichik I."/>
            <person name="Dimitrov K.M."/>
            <person name="Suarez D.L."/>
            <person name="Swayne D.E."/>
        </authorList>
    </citation>
    <scope>NUCLEOTIDE SEQUENCE [LARGE SCALE GENOMIC DNA]</scope>
    <source>
        <strain evidence="18 19">CGMCC 1.10972</strain>
    </source>
</reference>
<keyword evidence="6" id="KW-0808">Transferase</keyword>
<keyword evidence="11 15" id="KW-0472">Membrane</keyword>
<dbReference type="Gene3D" id="3.30.565.10">
    <property type="entry name" value="Histidine kinase-like ATPase, C-terminal domain"/>
    <property type="match status" value="1"/>
</dbReference>
<feature type="domain" description="Response regulatory" evidence="17">
    <location>
        <begin position="1034"/>
        <end position="1150"/>
    </location>
</feature>
<keyword evidence="19" id="KW-1185">Reference proteome</keyword>
<keyword evidence="8" id="KW-0418">Kinase</keyword>
<evidence type="ECO:0000256" key="7">
    <source>
        <dbReference type="ARBA" id="ARBA00022692"/>
    </source>
</evidence>
<dbReference type="SUPFAM" id="SSF47384">
    <property type="entry name" value="Homodimeric domain of signal transducing histidine kinase"/>
    <property type="match status" value="1"/>
</dbReference>
<dbReference type="SMART" id="SM00448">
    <property type="entry name" value="REC"/>
    <property type="match status" value="1"/>
</dbReference>
<dbReference type="EC" id="2.7.13.3" evidence="4"/>
<dbReference type="CDD" id="cd00082">
    <property type="entry name" value="HisKA"/>
    <property type="match status" value="1"/>
</dbReference>
<dbReference type="PROSITE" id="PS50109">
    <property type="entry name" value="HIS_KIN"/>
    <property type="match status" value="1"/>
</dbReference>
<keyword evidence="12" id="KW-0915">Sodium</keyword>
<dbReference type="RefSeq" id="WP_084412252.1">
    <property type="nucleotide sequence ID" value="NZ_FWXR01000025.1"/>
</dbReference>
<keyword evidence="7 15" id="KW-0812">Transmembrane</keyword>
<dbReference type="SUPFAM" id="SSF55874">
    <property type="entry name" value="ATPase domain of HSP90 chaperone/DNA topoisomerase II/histidine kinase"/>
    <property type="match status" value="1"/>
</dbReference>
<feature type="transmembrane region" description="Helical" evidence="15">
    <location>
        <begin position="65"/>
        <end position="86"/>
    </location>
</feature>
<keyword evidence="12" id="KW-0739">Sodium transport</keyword>
<name>A0A1W2EH67_9HYPH</name>
<evidence type="ECO:0000256" key="13">
    <source>
        <dbReference type="PROSITE-ProRule" id="PRU00169"/>
    </source>
</evidence>
<gene>
    <name evidence="18" type="ORF">SAMN06297251_12542</name>
</gene>
<dbReference type="EMBL" id="FWXR01000025">
    <property type="protein sequence ID" value="SMD08975.1"/>
    <property type="molecule type" value="Genomic_DNA"/>
</dbReference>
<feature type="transmembrane region" description="Helical" evidence="15">
    <location>
        <begin position="411"/>
        <end position="432"/>
    </location>
</feature>
<dbReference type="STRING" id="937218.SAMN06297251_12542"/>
<dbReference type="Pfam" id="PF02518">
    <property type="entry name" value="HATPase_c"/>
    <property type="match status" value="1"/>
</dbReference>
<dbReference type="OrthoDB" id="9764438at2"/>
<evidence type="ECO:0000256" key="10">
    <source>
        <dbReference type="ARBA" id="ARBA00022989"/>
    </source>
</evidence>
<feature type="transmembrane region" description="Helical" evidence="15">
    <location>
        <begin position="6"/>
        <end position="26"/>
    </location>
</feature>
<evidence type="ECO:0000256" key="2">
    <source>
        <dbReference type="ARBA" id="ARBA00004141"/>
    </source>
</evidence>
<feature type="modified residue" description="4-aspartylphosphate" evidence="13">
    <location>
        <position position="1085"/>
    </location>
</feature>
<dbReference type="GO" id="GO:0005886">
    <property type="term" value="C:plasma membrane"/>
    <property type="evidence" value="ECO:0007669"/>
    <property type="project" value="TreeGrafter"/>
</dbReference>
<feature type="transmembrane region" description="Helical" evidence="15">
    <location>
        <begin position="115"/>
        <end position="138"/>
    </location>
</feature>
<dbReference type="InterPro" id="IPR005467">
    <property type="entry name" value="His_kinase_dom"/>
</dbReference>
<dbReference type="SMART" id="SM00388">
    <property type="entry name" value="HisKA"/>
    <property type="match status" value="1"/>
</dbReference>
<evidence type="ECO:0000313" key="19">
    <source>
        <dbReference type="Proteomes" id="UP000192656"/>
    </source>
</evidence>
<keyword evidence="12" id="KW-0406">Ion transport</keyword>
<evidence type="ECO:0000256" key="12">
    <source>
        <dbReference type="ARBA" id="ARBA00023201"/>
    </source>
</evidence>
<evidence type="ECO:0000259" key="17">
    <source>
        <dbReference type="PROSITE" id="PS50110"/>
    </source>
</evidence>
<dbReference type="GO" id="GO:0009927">
    <property type="term" value="F:histidine phosphotransfer kinase activity"/>
    <property type="evidence" value="ECO:0007669"/>
    <property type="project" value="TreeGrafter"/>
</dbReference>
<dbReference type="InterPro" id="IPR001789">
    <property type="entry name" value="Sig_transdc_resp-reg_receiver"/>
</dbReference>
<feature type="transmembrane region" description="Helical" evidence="15">
    <location>
        <begin position="243"/>
        <end position="260"/>
    </location>
</feature>
<organism evidence="18 19">
    <name type="scientific">Fulvimarina manganoxydans</name>
    <dbReference type="NCBI Taxonomy" id="937218"/>
    <lineage>
        <taxon>Bacteria</taxon>
        <taxon>Pseudomonadati</taxon>
        <taxon>Pseudomonadota</taxon>
        <taxon>Alphaproteobacteria</taxon>
        <taxon>Hyphomicrobiales</taxon>
        <taxon>Aurantimonadaceae</taxon>
        <taxon>Fulvimarina</taxon>
    </lineage>
</organism>
<dbReference type="SMART" id="SM00387">
    <property type="entry name" value="HATPase_c"/>
    <property type="match status" value="1"/>
</dbReference>
<dbReference type="InterPro" id="IPR011006">
    <property type="entry name" value="CheY-like_superfamily"/>
</dbReference>
<evidence type="ECO:0000256" key="1">
    <source>
        <dbReference type="ARBA" id="ARBA00000085"/>
    </source>
</evidence>
<feature type="transmembrane region" description="Helical" evidence="15">
    <location>
        <begin position="379"/>
        <end position="399"/>
    </location>
</feature>
<dbReference type="SUPFAM" id="SSF55785">
    <property type="entry name" value="PYP-like sensor domain (PAS domain)"/>
    <property type="match status" value="1"/>
</dbReference>
<dbReference type="Pfam" id="PF00512">
    <property type="entry name" value="HisKA"/>
    <property type="match status" value="1"/>
</dbReference>
<dbReference type="InterPro" id="IPR038377">
    <property type="entry name" value="Na/Glc_symporter_sf"/>
</dbReference>
<evidence type="ECO:0000256" key="9">
    <source>
        <dbReference type="ARBA" id="ARBA00022847"/>
    </source>
</evidence>
<dbReference type="InterPro" id="IPR035965">
    <property type="entry name" value="PAS-like_dom_sf"/>
</dbReference>
<dbReference type="FunFam" id="1.10.287.130:FF:000063">
    <property type="entry name" value="Hybrid sensor histidine kinase/response regulator"/>
    <property type="match status" value="1"/>
</dbReference>
<dbReference type="Gene3D" id="3.40.50.2300">
    <property type="match status" value="1"/>
</dbReference>
<dbReference type="InterPro" id="IPR004358">
    <property type="entry name" value="Sig_transdc_His_kin-like_C"/>
</dbReference>
<keyword evidence="5 13" id="KW-0597">Phosphoprotein</keyword>
<dbReference type="InterPro" id="IPR018212">
    <property type="entry name" value="Na/solute_symporter_CS"/>
</dbReference>
<dbReference type="FunFam" id="3.30.565.10:FF:000049">
    <property type="entry name" value="Two-component sensor histidine kinase"/>
    <property type="match status" value="1"/>
</dbReference>
<dbReference type="InterPro" id="IPR003594">
    <property type="entry name" value="HATPase_dom"/>
</dbReference>
<evidence type="ECO:0000256" key="3">
    <source>
        <dbReference type="ARBA" id="ARBA00006434"/>
    </source>
</evidence>
<protein>
    <recommendedName>
        <fullName evidence="4">histidine kinase</fullName>
        <ecNumber evidence="4">2.7.13.3</ecNumber>
    </recommendedName>
</protein>
<dbReference type="Pfam" id="PF00072">
    <property type="entry name" value="Response_reg"/>
    <property type="match status" value="1"/>
</dbReference>
<dbReference type="GO" id="GO:0006814">
    <property type="term" value="P:sodium ion transport"/>
    <property type="evidence" value="ECO:0007669"/>
    <property type="project" value="UniProtKB-KW"/>
</dbReference>
<dbReference type="InterPro" id="IPR001734">
    <property type="entry name" value="Na/solute_symporter"/>
</dbReference>
<dbReference type="PROSITE" id="PS50283">
    <property type="entry name" value="NA_SOLUT_SYMP_3"/>
    <property type="match status" value="1"/>
</dbReference>
<dbReference type="Gene3D" id="1.20.1730.10">
    <property type="entry name" value="Sodium/glucose cotransporter"/>
    <property type="match status" value="1"/>
</dbReference>
<feature type="transmembrane region" description="Helical" evidence="15">
    <location>
        <begin position="191"/>
        <end position="218"/>
    </location>
</feature>
<evidence type="ECO:0000256" key="5">
    <source>
        <dbReference type="ARBA" id="ARBA00022553"/>
    </source>
</evidence>
<feature type="transmembrane region" description="Helical" evidence="15">
    <location>
        <begin position="158"/>
        <end position="179"/>
    </location>
</feature>
<feature type="transmembrane region" description="Helical" evidence="15">
    <location>
        <begin position="38"/>
        <end position="59"/>
    </location>
</feature>
<feature type="transmembrane region" description="Helical" evidence="15">
    <location>
        <begin position="281"/>
        <end position="306"/>
    </location>
</feature>
<feature type="domain" description="Histidine kinase" evidence="16">
    <location>
        <begin position="796"/>
        <end position="1009"/>
    </location>
</feature>
<dbReference type="InterPro" id="IPR036890">
    <property type="entry name" value="HATPase_C_sf"/>
</dbReference>
<comment type="similarity">
    <text evidence="3">Belongs to the sodium:solute symporter (SSF) (TC 2.A.21) family.</text>
</comment>